<dbReference type="Pfam" id="PF11887">
    <property type="entry name" value="Mce4_CUP1"/>
    <property type="match status" value="1"/>
</dbReference>
<dbReference type="InterPro" id="IPR003399">
    <property type="entry name" value="Mce/MlaD"/>
</dbReference>
<dbReference type="InterPro" id="IPR024516">
    <property type="entry name" value="Mce_C"/>
</dbReference>
<keyword evidence="1" id="KW-1133">Transmembrane helix</keyword>
<keyword evidence="1" id="KW-0812">Transmembrane</keyword>
<evidence type="ECO:0000313" key="4">
    <source>
        <dbReference type="EMBL" id="MBC2958974.1"/>
    </source>
</evidence>
<dbReference type="EMBL" id="JACMYC010000001">
    <property type="protein sequence ID" value="MBC2958974.1"/>
    <property type="molecule type" value="Genomic_DNA"/>
</dbReference>
<keyword evidence="1" id="KW-0472">Membrane</keyword>
<protein>
    <submittedName>
        <fullName evidence="4">MCE family protein</fullName>
    </submittedName>
</protein>
<evidence type="ECO:0000259" key="2">
    <source>
        <dbReference type="Pfam" id="PF02470"/>
    </source>
</evidence>
<gene>
    <name evidence="4" type="ORF">H7344_01535</name>
</gene>
<dbReference type="InterPro" id="IPR005693">
    <property type="entry name" value="Mce"/>
</dbReference>
<reference evidence="4 5" key="1">
    <citation type="submission" date="2020-08" db="EMBL/GenBank/DDBJ databases">
        <title>novel species in genus Nocardioides.</title>
        <authorList>
            <person name="Zhang G."/>
        </authorList>
    </citation>
    <scope>NUCLEOTIDE SEQUENCE [LARGE SCALE GENOMIC DNA]</scope>
    <source>
        <strain evidence="4 5">SC8A-24</strain>
    </source>
</reference>
<dbReference type="Proteomes" id="UP000604001">
    <property type="component" value="Unassembled WGS sequence"/>
</dbReference>
<dbReference type="InterPro" id="IPR052336">
    <property type="entry name" value="MlaD_Phospholipid_Transporter"/>
</dbReference>
<proteinExistence type="predicted"/>
<dbReference type="Pfam" id="PF02470">
    <property type="entry name" value="MlaD"/>
    <property type="match status" value="1"/>
</dbReference>
<evidence type="ECO:0000256" key="1">
    <source>
        <dbReference type="SAM" id="Phobius"/>
    </source>
</evidence>
<feature type="domain" description="Mce/MlaD" evidence="2">
    <location>
        <begin position="41"/>
        <end position="117"/>
    </location>
</feature>
<dbReference type="NCBIfam" id="TIGR00996">
    <property type="entry name" value="Mtu_fam_mce"/>
    <property type="match status" value="1"/>
</dbReference>
<organism evidence="4 5">
    <name type="scientific">Nocardioides deserti</name>
    <dbReference type="NCBI Taxonomy" id="1588644"/>
    <lineage>
        <taxon>Bacteria</taxon>
        <taxon>Bacillati</taxon>
        <taxon>Actinomycetota</taxon>
        <taxon>Actinomycetes</taxon>
        <taxon>Propionibacteriales</taxon>
        <taxon>Nocardioidaceae</taxon>
        <taxon>Nocardioides</taxon>
    </lineage>
</organism>
<keyword evidence="5" id="KW-1185">Reference proteome</keyword>
<comment type="caution">
    <text evidence="4">The sequence shown here is derived from an EMBL/GenBank/DDBJ whole genome shotgun (WGS) entry which is preliminary data.</text>
</comment>
<accession>A0ABR6U4S5</accession>
<evidence type="ECO:0000313" key="5">
    <source>
        <dbReference type="Proteomes" id="UP000604001"/>
    </source>
</evidence>
<dbReference type="RefSeq" id="WP_186344248.1">
    <property type="nucleotide sequence ID" value="NZ_BMMR01000001.1"/>
</dbReference>
<name>A0ABR6U4S5_9ACTN</name>
<dbReference type="PANTHER" id="PTHR33371">
    <property type="entry name" value="INTERMEMBRANE PHOSPHOLIPID TRANSPORT SYSTEM BINDING PROTEIN MLAD-RELATED"/>
    <property type="match status" value="1"/>
</dbReference>
<feature type="transmembrane region" description="Helical" evidence="1">
    <location>
        <begin position="12"/>
        <end position="33"/>
    </location>
</feature>
<feature type="domain" description="Mammalian cell entry C-terminal" evidence="3">
    <location>
        <begin position="122"/>
        <end position="284"/>
    </location>
</feature>
<dbReference type="PANTHER" id="PTHR33371:SF17">
    <property type="entry name" value="MCE-FAMILY PROTEIN MCE1B"/>
    <property type="match status" value="1"/>
</dbReference>
<sequence length="354" mass="38880">MSTRNTRTIVAAVKLAIFTVISILVTGLLAVIMGNVGFGDKRTVNAEFTSASMLQEGDDVRIAGIPVGEVKEIELHERSRAMVTFTVAADVPLTTNSRAEIRYLNVVGDRYLALEEGPKGGKRLGDDATMPVSRTEPALDLTALYNGFQPLFSALDPKAVNELSQNIIDVLQGESGTVQGLLARTASLTNTLANRDELIGDVITNLDELLGTVDRRRTQLSELVLGLEEWMGNLAEDRDVIGTSVQNLSELTDTVADLLTRARPLLAEDVRELRTLVRTLSKQENLEVLTKLLDRLPEAMTDQTRIGTYGSWYNYYLCDFEGSIKLPKILGIDLGWLEDALNDLSFHSTAPRCQ</sequence>
<evidence type="ECO:0000259" key="3">
    <source>
        <dbReference type="Pfam" id="PF11887"/>
    </source>
</evidence>